<name>A0ABD3MQQ1_9STRA</name>
<organism evidence="1 2">
    <name type="scientific">Stephanodiscus triporus</name>
    <dbReference type="NCBI Taxonomy" id="2934178"/>
    <lineage>
        <taxon>Eukaryota</taxon>
        <taxon>Sar</taxon>
        <taxon>Stramenopiles</taxon>
        <taxon>Ochrophyta</taxon>
        <taxon>Bacillariophyta</taxon>
        <taxon>Coscinodiscophyceae</taxon>
        <taxon>Thalassiosirophycidae</taxon>
        <taxon>Stephanodiscales</taxon>
        <taxon>Stephanodiscaceae</taxon>
        <taxon>Stephanodiscus</taxon>
    </lineage>
</organism>
<accession>A0ABD3MQQ1</accession>
<protein>
    <recommendedName>
        <fullName evidence="3">JmjC domain-containing protein</fullName>
    </recommendedName>
</protein>
<comment type="caution">
    <text evidence="1">The sequence shown here is derived from an EMBL/GenBank/DDBJ whole genome shotgun (WGS) entry which is preliminary data.</text>
</comment>
<keyword evidence="2" id="KW-1185">Reference proteome</keyword>
<dbReference type="AlphaFoldDB" id="A0ABD3MQQ1"/>
<gene>
    <name evidence="1" type="ORF">ACHAW5_008194</name>
</gene>
<dbReference type="SUPFAM" id="SSF51197">
    <property type="entry name" value="Clavaminate synthase-like"/>
    <property type="match status" value="1"/>
</dbReference>
<evidence type="ECO:0000313" key="1">
    <source>
        <dbReference type="EMBL" id="KAL3766248.1"/>
    </source>
</evidence>
<evidence type="ECO:0008006" key="3">
    <source>
        <dbReference type="Google" id="ProtNLM"/>
    </source>
</evidence>
<evidence type="ECO:0000313" key="2">
    <source>
        <dbReference type="Proteomes" id="UP001530315"/>
    </source>
</evidence>
<dbReference type="Gene3D" id="2.60.120.650">
    <property type="entry name" value="Cupin"/>
    <property type="match status" value="1"/>
</dbReference>
<proteinExistence type="predicted"/>
<dbReference type="EMBL" id="JALLAZ020001732">
    <property type="protein sequence ID" value="KAL3766248.1"/>
    <property type="molecule type" value="Genomic_DNA"/>
</dbReference>
<reference evidence="1 2" key="1">
    <citation type="submission" date="2024-10" db="EMBL/GenBank/DDBJ databases">
        <title>Updated reference genomes for cyclostephanoid diatoms.</title>
        <authorList>
            <person name="Roberts W.R."/>
            <person name="Alverson A.J."/>
        </authorList>
    </citation>
    <scope>NUCLEOTIDE SEQUENCE [LARGE SCALE GENOMIC DNA]</scope>
    <source>
        <strain evidence="1 2">AJA276-08</strain>
    </source>
</reference>
<dbReference type="Proteomes" id="UP001530315">
    <property type="component" value="Unassembled WGS sequence"/>
</dbReference>
<sequence length="374" mass="41892">MEAILTLTKARLELSTTTLEQHIANALSIAPSNVAVVIDGEDCATIVVHPEREGIKLDANDIAAKINAAIQRNEAAAWTTGQEATCYIADDEESVLIGEEEALEMWRGMSEENRTGHLDKVPNPDGAMIQPTHEETYLEKSTVMGLTSPTESQLRRDPSLLEFDNVKRVHVSQTHNISWNWNEPIIITNGIPDMILANNDIFDKHRLSSVYGGVEVRTGNRETLIDNGFTNSKPMLLREVFESGAECGRIVFSPVRELPDEFVDELRQFTDCFPRPTEVTAMKFTLTLASEGFGIGMHKHNAAMFMLLLGEKKWYMSASGDLEEDSETHPGFYREKSSHKCIQRQGEILFVPHEWYHEIFNLGEYTAGLQALPG</sequence>